<dbReference type="Proteomes" id="UP000239896">
    <property type="component" value="Unassembled WGS sequence"/>
</dbReference>
<sequence>MLPCGELERPTAIQERRMNKALVILALGLSVSLTAGAQNIYRTTDAQGNVVFTDNPERGGEEVDLKPLTVVPGRSDERAGAPAMIDGGGNGNGGTASANPGQPFMPYDSFGILSPRQEETLPTGAAGNVQVTLGIQPDLREDHRVRLLVDGQVSQTAMHTDTFMLNNLARGEHVLQAELLDASGAVRHRTSPVTLYVQRASVNLPQNPNNPANN</sequence>
<dbReference type="EMBL" id="PVTM01000002">
    <property type="protein sequence ID" value="PRY72968.1"/>
    <property type="molecule type" value="Genomic_DNA"/>
</dbReference>
<protein>
    <submittedName>
        <fullName evidence="2">Uncharacterized protein DUF4124</fullName>
    </submittedName>
</protein>
<organism evidence="2 3">
    <name type="scientific">Halomonas ventosae</name>
    <dbReference type="NCBI Taxonomy" id="229007"/>
    <lineage>
        <taxon>Bacteria</taxon>
        <taxon>Pseudomonadati</taxon>
        <taxon>Pseudomonadota</taxon>
        <taxon>Gammaproteobacteria</taxon>
        <taxon>Oceanospirillales</taxon>
        <taxon>Halomonadaceae</taxon>
        <taxon>Halomonas</taxon>
    </lineage>
</organism>
<dbReference type="Pfam" id="PF13511">
    <property type="entry name" value="DUF4124"/>
    <property type="match status" value="1"/>
</dbReference>
<keyword evidence="3" id="KW-1185">Reference proteome</keyword>
<accession>A0A2T0VR29</accession>
<dbReference type="AlphaFoldDB" id="A0A2T0VR29"/>
<comment type="caution">
    <text evidence="2">The sequence shown here is derived from an EMBL/GenBank/DDBJ whole genome shotgun (WGS) entry which is preliminary data.</text>
</comment>
<dbReference type="InterPro" id="IPR025392">
    <property type="entry name" value="DUF4124"/>
</dbReference>
<evidence type="ECO:0000313" key="2">
    <source>
        <dbReference type="EMBL" id="PRY72968.1"/>
    </source>
</evidence>
<reference evidence="2 3" key="1">
    <citation type="submission" date="2018-03" db="EMBL/GenBank/DDBJ databases">
        <title>Comparative analysis of microorganisms from saline springs in Andes Mountain Range, Colombia.</title>
        <authorList>
            <person name="Rubin E."/>
        </authorList>
    </citation>
    <scope>NUCLEOTIDE SEQUENCE [LARGE SCALE GENOMIC DNA]</scope>
    <source>
        <strain evidence="2 3">USBA 854</strain>
    </source>
</reference>
<name>A0A2T0VR29_9GAMM</name>
<evidence type="ECO:0000259" key="1">
    <source>
        <dbReference type="Pfam" id="PF13511"/>
    </source>
</evidence>
<gene>
    <name evidence="2" type="ORF">BCL64_10247</name>
</gene>
<evidence type="ECO:0000313" key="3">
    <source>
        <dbReference type="Proteomes" id="UP000239896"/>
    </source>
</evidence>
<proteinExistence type="predicted"/>
<feature type="domain" description="DUF4124" evidence="1">
    <location>
        <begin position="29"/>
        <end position="72"/>
    </location>
</feature>